<accession>A0A084XZT9</accession>
<evidence type="ECO:0000313" key="7">
    <source>
        <dbReference type="Proteomes" id="UP000019812"/>
    </source>
</evidence>
<dbReference type="Gene3D" id="2.40.10.120">
    <property type="match status" value="1"/>
</dbReference>
<evidence type="ECO:0000256" key="1">
    <source>
        <dbReference type="ARBA" id="ARBA00010541"/>
    </source>
</evidence>
<evidence type="ECO:0000259" key="5">
    <source>
        <dbReference type="PROSITE" id="PS50106"/>
    </source>
</evidence>
<evidence type="ECO:0000313" key="6">
    <source>
        <dbReference type="EMBL" id="KFB67983.1"/>
    </source>
</evidence>
<evidence type="ECO:0000256" key="3">
    <source>
        <dbReference type="ARBA" id="ARBA00022801"/>
    </source>
</evidence>
<dbReference type="Gene3D" id="2.30.42.10">
    <property type="match status" value="1"/>
</dbReference>
<dbReference type="InterPro" id="IPR009003">
    <property type="entry name" value="Peptidase_S1_PA"/>
</dbReference>
<dbReference type="SUPFAM" id="SSF50494">
    <property type="entry name" value="Trypsin-like serine proteases"/>
    <property type="match status" value="1"/>
</dbReference>
<comment type="similarity">
    <text evidence="1">Belongs to the peptidase S1C family.</text>
</comment>
<reference evidence="6 7" key="1">
    <citation type="submission" date="2014-07" db="EMBL/GenBank/DDBJ databases">
        <title>Expanding our view of genomic diversity in Candidatus Accumulibacter clades.</title>
        <authorList>
            <person name="Skennerton C.T."/>
            <person name="Barr J.J."/>
            <person name="Slater F.R."/>
            <person name="Bond P.L."/>
            <person name="Tyson G.W."/>
        </authorList>
    </citation>
    <scope>NUCLEOTIDE SEQUENCE [LARGE SCALE GENOMIC DNA]</scope>
    <source>
        <strain evidence="7">SK-01</strain>
    </source>
</reference>
<dbReference type="PROSITE" id="PS50106">
    <property type="entry name" value="PDZ"/>
    <property type="match status" value="1"/>
</dbReference>
<evidence type="ECO:0000256" key="4">
    <source>
        <dbReference type="ARBA" id="ARBA00022825"/>
    </source>
</evidence>
<organism evidence="6 7">
    <name type="scientific">Candidatus Accumulibacter vicinus</name>
    <dbReference type="NCBI Taxonomy" id="2954382"/>
    <lineage>
        <taxon>Bacteria</taxon>
        <taxon>Pseudomonadati</taxon>
        <taxon>Pseudomonadota</taxon>
        <taxon>Betaproteobacteria</taxon>
        <taxon>Candidatus Accumulibacter</taxon>
    </lineage>
</organism>
<dbReference type="EC" id="3.4.21.107" evidence="6"/>
<proteinExistence type="inferred from homology"/>
<keyword evidence="2 6" id="KW-0645">Protease</keyword>
<dbReference type="Pfam" id="PF13365">
    <property type="entry name" value="Trypsin_2"/>
    <property type="match status" value="1"/>
</dbReference>
<dbReference type="GO" id="GO:0004252">
    <property type="term" value="F:serine-type endopeptidase activity"/>
    <property type="evidence" value="ECO:0007669"/>
    <property type="project" value="InterPro"/>
</dbReference>
<sequence length="649" mass="68835">MRGSDRVVDVDEWTVKAETFGQMGGQCLHAKAFAGVVTGGKVGDAGLACQMHGLLGDLAAQVEIDAERDGLFEQALCRSGTPADAADQAIAVTDQQRRALQLVANTIDDRRNGGRIFQAAQPADVLLAKTSVRGPAESAGQLYIVAECRVAIEWQMIGDQVDVVLEQRLQAHFAQAGDTTLFAAPEPAMMDQDGVSVTLDSCIEQRLAGRDAGDQAPDFGASFHLQAVWAIIPETPRFQQLLQVACQFLAFHLLAPISPMRRLWLIFAQTVTISLAVLFVVGTLKPEWLDKPSPANVVALQESAVVATAPATTPTSFRDAAKKALPSVVHIFTSQKIRTRRNPLFDDPIFRHFFGDNPAGDAPRTSGLGSGVIVSPNGYILTNFHVVEAADQIEIALSDGRNLNARLVGSDPESDLAVLQITEHNGKELLLPAITLGQMDNLVVGDVALAIGNPFGVGQTVTMGIISALGRSHLGINTFENFIQTDAAINPGNSGGALVDSQGNLIGINTAIYSRSGGSLGIGFAIPISIARNVMEQIIQTGTVTRGWIGVEAQEISVDLAESFGLPDTSGALIAGVLRGSPADAGGIKPGDILLAVDGRAVKDPQGMLDLIAAQKPGETISFRLRRQNNVLDTTVKIGKRAPPRRERE</sequence>
<dbReference type="InterPro" id="IPR051201">
    <property type="entry name" value="Chloro_Bact_Ser_Proteases"/>
</dbReference>
<dbReference type="PANTHER" id="PTHR43343">
    <property type="entry name" value="PEPTIDASE S12"/>
    <property type="match status" value="1"/>
</dbReference>
<protein>
    <submittedName>
        <fullName evidence="6">Periplasmic pH-dependent serine endoprotease DegQ</fullName>
        <ecNumber evidence="6">3.4.21.107</ecNumber>
    </submittedName>
</protein>
<dbReference type="GO" id="GO:0006508">
    <property type="term" value="P:proteolysis"/>
    <property type="evidence" value="ECO:0007669"/>
    <property type="project" value="UniProtKB-KW"/>
</dbReference>
<dbReference type="InterPro" id="IPR001478">
    <property type="entry name" value="PDZ"/>
</dbReference>
<dbReference type="InterPro" id="IPR036034">
    <property type="entry name" value="PDZ_sf"/>
</dbReference>
<keyword evidence="4" id="KW-0720">Serine protease</keyword>
<evidence type="ECO:0000256" key="2">
    <source>
        <dbReference type="ARBA" id="ARBA00022670"/>
    </source>
</evidence>
<name>A0A084XZT9_9PROT</name>
<dbReference type="InterPro" id="IPR001940">
    <property type="entry name" value="Peptidase_S1C"/>
</dbReference>
<dbReference type="EMBL" id="JDSS02000024">
    <property type="protein sequence ID" value="KFB67983.1"/>
    <property type="molecule type" value="Genomic_DNA"/>
</dbReference>
<dbReference type="SMART" id="SM00228">
    <property type="entry name" value="PDZ"/>
    <property type="match status" value="1"/>
</dbReference>
<dbReference type="PANTHER" id="PTHR43343:SF3">
    <property type="entry name" value="PROTEASE DO-LIKE 8, CHLOROPLASTIC"/>
    <property type="match status" value="1"/>
</dbReference>
<dbReference type="PRINTS" id="PR00834">
    <property type="entry name" value="PROTEASES2C"/>
</dbReference>
<dbReference type="SUPFAM" id="SSF50156">
    <property type="entry name" value="PDZ domain-like"/>
    <property type="match status" value="1"/>
</dbReference>
<dbReference type="FunFam" id="2.40.10.10:FF:000001">
    <property type="entry name" value="Periplasmic serine protease DegS"/>
    <property type="match status" value="1"/>
</dbReference>
<dbReference type="Proteomes" id="UP000019812">
    <property type="component" value="Unassembled WGS sequence"/>
</dbReference>
<dbReference type="STRING" id="1457154.CAPSK01_002575"/>
<dbReference type="Pfam" id="PF13180">
    <property type="entry name" value="PDZ_2"/>
    <property type="match status" value="1"/>
</dbReference>
<feature type="domain" description="PDZ" evidence="5">
    <location>
        <begin position="538"/>
        <end position="604"/>
    </location>
</feature>
<comment type="caution">
    <text evidence="6">The sequence shown here is derived from an EMBL/GenBank/DDBJ whole genome shotgun (WGS) entry which is preliminary data.</text>
</comment>
<dbReference type="AlphaFoldDB" id="A0A084XZT9"/>
<keyword evidence="3 6" id="KW-0378">Hydrolase</keyword>
<gene>
    <name evidence="6" type="primary">degQ_1</name>
    <name evidence="6" type="ORF">CAPSK01_002575</name>
</gene>